<protein>
    <recommendedName>
        <fullName evidence="1">Piwi domain-containing protein</fullName>
    </recommendedName>
</protein>
<accession>A0AAD2FEK0</accession>
<evidence type="ECO:0000313" key="2">
    <source>
        <dbReference type="EMBL" id="CAJ1932898.1"/>
    </source>
</evidence>
<sequence>MVAPPGSTPKPVHFVVIRQDGDVKGVSLPELTWNMCHDYPNWTGSIKVPSVCMMAHKLAELAGNMKDSGASMNHKALKNRVHFL</sequence>
<dbReference type="PROSITE" id="PS50822">
    <property type="entry name" value="PIWI"/>
    <property type="match status" value="1"/>
</dbReference>
<dbReference type="SUPFAM" id="SSF53098">
    <property type="entry name" value="Ribonuclease H-like"/>
    <property type="match status" value="1"/>
</dbReference>
<feature type="domain" description="Piwi" evidence="1">
    <location>
        <begin position="1"/>
        <end position="67"/>
    </location>
</feature>
<keyword evidence="3" id="KW-1185">Reference proteome</keyword>
<organism evidence="2 3">
    <name type="scientific">Cylindrotheca closterium</name>
    <dbReference type="NCBI Taxonomy" id="2856"/>
    <lineage>
        <taxon>Eukaryota</taxon>
        <taxon>Sar</taxon>
        <taxon>Stramenopiles</taxon>
        <taxon>Ochrophyta</taxon>
        <taxon>Bacillariophyta</taxon>
        <taxon>Bacillariophyceae</taxon>
        <taxon>Bacillariophycidae</taxon>
        <taxon>Bacillariales</taxon>
        <taxon>Bacillariaceae</taxon>
        <taxon>Cylindrotheca</taxon>
    </lineage>
</organism>
<gene>
    <name evidence="2" type="ORF">CYCCA115_LOCUS3067</name>
</gene>
<dbReference type="AlphaFoldDB" id="A0AAD2FEK0"/>
<name>A0AAD2FEK0_9STRA</name>
<dbReference type="InterPro" id="IPR036397">
    <property type="entry name" value="RNaseH_sf"/>
</dbReference>
<dbReference type="Pfam" id="PF02171">
    <property type="entry name" value="Piwi"/>
    <property type="match status" value="1"/>
</dbReference>
<comment type="caution">
    <text evidence="2">The sequence shown here is derived from an EMBL/GenBank/DDBJ whole genome shotgun (WGS) entry which is preliminary data.</text>
</comment>
<dbReference type="Gene3D" id="3.30.420.10">
    <property type="entry name" value="Ribonuclease H-like superfamily/Ribonuclease H"/>
    <property type="match status" value="1"/>
</dbReference>
<dbReference type="InterPro" id="IPR012337">
    <property type="entry name" value="RNaseH-like_sf"/>
</dbReference>
<dbReference type="GO" id="GO:0003676">
    <property type="term" value="F:nucleic acid binding"/>
    <property type="evidence" value="ECO:0007669"/>
    <property type="project" value="InterPro"/>
</dbReference>
<dbReference type="Proteomes" id="UP001295423">
    <property type="component" value="Unassembled WGS sequence"/>
</dbReference>
<reference evidence="2" key="1">
    <citation type="submission" date="2023-08" db="EMBL/GenBank/DDBJ databases">
        <authorList>
            <person name="Audoor S."/>
            <person name="Bilcke G."/>
        </authorList>
    </citation>
    <scope>NUCLEOTIDE SEQUENCE</scope>
</reference>
<evidence type="ECO:0000313" key="3">
    <source>
        <dbReference type="Proteomes" id="UP001295423"/>
    </source>
</evidence>
<dbReference type="InterPro" id="IPR003165">
    <property type="entry name" value="Piwi"/>
</dbReference>
<dbReference type="EMBL" id="CAKOGP040000225">
    <property type="protein sequence ID" value="CAJ1932898.1"/>
    <property type="molecule type" value="Genomic_DNA"/>
</dbReference>
<proteinExistence type="predicted"/>
<evidence type="ECO:0000259" key="1">
    <source>
        <dbReference type="PROSITE" id="PS50822"/>
    </source>
</evidence>